<evidence type="ECO:0000313" key="3">
    <source>
        <dbReference type="EMBL" id="TMI84888.1"/>
    </source>
</evidence>
<dbReference type="InterPro" id="IPR012902">
    <property type="entry name" value="N_methyl_site"/>
</dbReference>
<evidence type="ECO:0000256" key="1">
    <source>
        <dbReference type="ARBA" id="ARBA00022481"/>
    </source>
</evidence>
<dbReference type="PANTHER" id="PTHR30093:SF34">
    <property type="entry name" value="PREPILIN PEPTIDASE-DEPENDENT PROTEIN D"/>
    <property type="match status" value="1"/>
</dbReference>
<keyword evidence="2" id="KW-0472">Membrane</keyword>
<dbReference type="PANTHER" id="PTHR30093">
    <property type="entry name" value="GENERAL SECRETION PATHWAY PROTEIN G"/>
    <property type="match status" value="1"/>
</dbReference>
<dbReference type="AlphaFoldDB" id="A0A537JMV3"/>
<comment type="caution">
    <text evidence="3">The sequence shown here is derived from an EMBL/GenBank/DDBJ whole genome shotgun (WGS) entry which is preliminary data.</text>
</comment>
<organism evidence="3 4">
    <name type="scientific">Candidatus Segetimicrobium genomatis</name>
    <dbReference type="NCBI Taxonomy" id="2569760"/>
    <lineage>
        <taxon>Bacteria</taxon>
        <taxon>Bacillati</taxon>
        <taxon>Candidatus Sysuimicrobiota</taxon>
        <taxon>Candidatus Sysuimicrobiia</taxon>
        <taxon>Candidatus Sysuimicrobiales</taxon>
        <taxon>Candidatus Segetimicrobiaceae</taxon>
        <taxon>Candidatus Segetimicrobium</taxon>
    </lineage>
</organism>
<dbReference type="EMBL" id="VBAN01000042">
    <property type="protein sequence ID" value="TMI84888.1"/>
    <property type="molecule type" value="Genomic_DNA"/>
</dbReference>
<sequence length="162" mass="18059">MFRWFRKTLTRKEKGFTLIELVVVLAILGVLIALAVPRYLAARKKAYKAEGDNILQEAKTLEWAYYQQYNTFDSTGAQIGLAMPGGAHWASRFAGPTGRHRQHLDHAVRGRLVRRRLHVLGTFGDRPVKRPGAHPGRFGFRAGRALWSGGGLRSESAVSGFS</sequence>
<dbReference type="SUPFAM" id="SSF54523">
    <property type="entry name" value="Pili subunits"/>
    <property type="match status" value="1"/>
</dbReference>
<dbReference type="PROSITE" id="PS00409">
    <property type="entry name" value="PROKAR_NTER_METHYL"/>
    <property type="match status" value="1"/>
</dbReference>
<dbReference type="Gene3D" id="3.30.700.10">
    <property type="entry name" value="Glycoprotein, Type 4 Pilin"/>
    <property type="match status" value="1"/>
</dbReference>
<keyword evidence="2" id="KW-1133">Transmembrane helix</keyword>
<dbReference type="Proteomes" id="UP000318093">
    <property type="component" value="Unassembled WGS sequence"/>
</dbReference>
<gene>
    <name evidence="3" type="ORF">E6H03_01200</name>
</gene>
<evidence type="ECO:0000256" key="2">
    <source>
        <dbReference type="SAM" id="Phobius"/>
    </source>
</evidence>
<feature type="transmembrane region" description="Helical" evidence="2">
    <location>
        <begin position="21"/>
        <end position="40"/>
    </location>
</feature>
<accession>A0A537JMV3</accession>
<keyword evidence="2" id="KW-0812">Transmembrane</keyword>
<dbReference type="Pfam" id="PF07963">
    <property type="entry name" value="N_methyl"/>
    <property type="match status" value="1"/>
</dbReference>
<reference evidence="3 4" key="1">
    <citation type="journal article" date="2019" name="Nat. Microbiol.">
        <title>Mediterranean grassland soil C-N compound turnover is dependent on rainfall and depth, and is mediated by genomically divergent microorganisms.</title>
        <authorList>
            <person name="Diamond S."/>
            <person name="Andeer P.F."/>
            <person name="Li Z."/>
            <person name="Crits-Christoph A."/>
            <person name="Burstein D."/>
            <person name="Anantharaman K."/>
            <person name="Lane K.R."/>
            <person name="Thomas B.C."/>
            <person name="Pan C."/>
            <person name="Northen T.R."/>
            <person name="Banfield J.F."/>
        </authorList>
    </citation>
    <scope>NUCLEOTIDE SEQUENCE [LARGE SCALE GENOMIC DNA]</scope>
    <source>
        <strain evidence="3">NP_6</strain>
    </source>
</reference>
<dbReference type="InterPro" id="IPR045584">
    <property type="entry name" value="Pilin-like"/>
</dbReference>
<keyword evidence="1" id="KW-0488">Methylation</keyword>
<proteinExistence type="predicted"/>
<protein>
    <submittedName>
        <fullName evidence="3">Type II secretion system protein</fullName>
    </submittedName>
</protein>
<evidence type="ECO:0000313" key="4">
    <source>
        <dbReference type="Proteomes" id="UP000318093"/>
    </source>
</evidence>
<dbReference type="NCBIfam" id="TIGR02532">
    <property type="entry name" value="IV_pilin_GFxxxE"/>
    <property type="match status" value="1"/>
</dbReference>
<name>A0A537JMV3_9BACT</name>